<evidence type="ECO:0000313" key="25">
    <source>
        <dbReference type="EMBL" id="TVU21591.1"/>
    </source>
</evidence>
<protein>
    <recommendedName>
        <fullName evidence="22">Cellulose synthase</fullName>
        <ecNumber evidence="22">2.4.1.12</ecNumber>
    </recommendedName>
</protein>
<evidence type="ECO:0000256" key="19">
    <source>
        <dbReference type="PIRSR" id="PIRSR605150-1"/>
    </source>
</evidence>
<keyword evidence="17 22" id="KW-0961">Cell wall biogenesis/degradation</keyword>
<comment type="subcellular location">
    <subcellularLocation>
        <location evidence="2 22">Cell membrane</location>
        <topology evidence="2 22">Multi-pass membrane protein</topology>
    </subcellularLocation>
</comment>
<dbReference type="Gene3D" id="3.30.40.10">
    <property type="entry name" value="Zinc/RING finger domain, C3HC4 (zinc finger)"/>
    <property type="match status" value="1"/>
</dbReference>
<keyword evidence="12 22" id="KW-0135">Cellulose biosynthesis</keyword>
<evidence type="ECO:0000256" key="6">
    <source>
        <dbReference type="ARBA" id="ARBA00022676"/>
    </source>
</evidence>
<reference evidence="25 26" key="1">
    <citation type="journal article" date="2019" name="Sci. Rep.">
        <title>A high-quality genome of Eragrostis curvula grass provides insights into Poaceae evolution and supports new strategies to enhance forage quality.</title>
        <authorList>
            <person name="Carballo J."/>
            <person name="Santos B.A.C.M."/>
            <person name="Zappacosta D."/>
            <person name="Garbus I."/>
            <person name="Selva J.P."/>
            <person name="Gallo C.A."/>
            <person name="Diaz A."/>
            <person name="Albertini E."/>
            <person name="Caccamo M."/>
            <person name="Echenique V."/>
        </authorList>
    </citation>
    <scope>NUCLEOTIDE SEQUENCE [LARGE SCALE GENOMIC DNA]</scope>
    <source>
        <strain evidence="26">cv. Victoria</strain>
        <tissue evidence="25">Leaf</tissue>
    </source>
</reference>
<dbReference type="GO" id="GO:0005886">
    <property type="term" value="C:plasma membrane"/>
    <property type="evidence" value="ECO:0007669"/>
    <property type="project" value="UniProtKB-SubCell"/>
</dbReference>
<feature type="transmembrane region" description="Helical" evidence="22">
    <location>
        <begin position="837"/>
        <end position="858"/>
    </location>
</feature>
<dbReference type="InterPro" id="IPR013083">
    <property type="entry name" value="Znf_RING/FYVE/PHD"/>
</dbReference>
<dbReference type="UniPathway" id="UPA00695"/>
<feature type="transmembrane region" description="Helical" evidence="22">
    <location>
        <begin position="870"/>
        <end position="893"/>
    </location>
</feature>
<evidence type="ECO:0000256" key="2">
    <source>
        <dbReference type="ARBA" id="ARBA00004651"/>
    </source>
</evidence>
<keyword evidence="13 22" id="KW-1133">Transmembrane helix</keyword>
<keyword evidence="7 22" id="KW-0808">Transferase</keyword>
<comment type="caution">
    <text evidence="25">The sequence shown here is derived from an EMBL/GenBank/DDBJ whole genome shotgun (WGS) entry which is preliminary data.</text>
</comment>
<feature type="binding site" evidence="20">
    <location>
        <position position="341"/>
    </location>
    <ligand>
        <name>UDP-alpha-D-glucose</name>
        <dbReference type="ChEBI" id="CHEBI:58885"/>
    </ligand>
</feature>
<dbReference type="FunFam" id="3.30.40.10:FF:000031">
    <property type="entry name" value="Cellulose synthase"/>
    <property type="match status" value="1"/>
</dbReference>
<feature type="transmembrane region" description="Helical" evidence="22">
    <location>
        <begin position="958"/>
        <end position="981"/>
    </location>
</feature>
<dbReference type="Proteomes" id="UP000324897">
    <property type="component" value="Unassembled WGS sequence"/>
</dbReference>
<evidence type="ECO:0000256" key="16">
    <source>
        <dbReference type="ARBA" id="ARBA00023211"/>
    </source>
</evidence>
<keyword evidence="15 22" id="KW-0472">Membrane</keyword>
<evidence type="ECO:0000256" key="8">
    <source>
        <dbReference type="ARBA" id="ARBA00022692"/>
    </source>
</evidence>
<dbReference type="GO" id="GO:0030244">
    <property type="term" value="P:cellulose biosynthetic process"/>
    <property type="evidence" value="ECO:0007669"/>
    <property type="project" value="UniProtKB-KW"/>
</dbReference>
<feature type="active site" evidence="19">
    <location>
        <position position="760"/>
    </location>
</feature>
<feature type="transmembrane region" description="Helical" evidence="22">
    <location>
        <begin position="1021"/>
        <end position="1039"/>
    </location>
</feature>
<keyword evidence="26" id="KW-1185">Reference proteome</keyword>
<evidence type="ECO:0000256" key="23">
    <source>
        <dbReference type="SAM" id="MobiDB-lite"/>
    </source>
</evidence>
<comment type="catalytic activity">
    <reaction evidence="18 22">
        <text>[(1-&gt;4)-beta-D-glucosyl](n) + UDP-alpha-D-glucose = [(1-&gt;4)-beta-D-glucosyl](n+1) + UDP + H(+)</text>
        <dbReference type="Rhea" id="RHEA:19929"/>
        <dbReference type="Rhea" id="RHEA-COMP:10033"/>
        <dbReference type="Rhea" id="RHEA-COMP:10034"/>
        <dbReference type="ChEBI" id="CHEBI:15378"/>
        <dbReference type="ChEBI" id="CHEBI:18246"/>
        <dbReference type="ChEBI" id="CHEBI:58223"/>
        <dbReference type="ChEBI" id="CHEBI:58885"/>
        <dbReference type="EC" id="2.4.1.12"/>
    </reaction>
</comment>
<keyword evidence="6 22" id="KW-0328">Glycosyltransferase</keyword>
<dbReference type="OrthoDB" id="72851at2759"/>
<feature type="binding site" evidence="20">
    <location>
        <position position="347"/>
    </location>
    <ligand>
        <name>UDP-alpha-D-glucose</name>
        <dbReference type="ChEBI" id="CHEBI:58885"/>
    </ligand>
</feature>
<dbReference type="GO" id="GO:0008270">
    <property type="term" value="F:zinc ion binding"/>
    <property type="evidence" value="ECO:0007669"/>
    <property type="project" value="UniProtKB-KW"/>
</dbReference>
<dbReference type="CDD" id="cd16617">
    <property type="entry name" value="mRING-HC-C4C4_CesA"/>
    <property type="match status" value="1"/>
</dbReference>
<evidence type="ECO:0000256" key="15">
    <source>
        <dbReference type="ARBA" id="ARBA00023136"/>
    </source>
</evidence>
<evidence type="ECO:0000256" key="7">
    <source>
        <dbReference type="ARBA" id="ARBA00022679"/>
    </source>
</evidence>
<evidence type="ECO:0000256" key="12">
    <source>
        <dbReference type="ARBA" id="ARBA00022916"/>
    </source>
</evidence>
<comment type="pathway">
    <text evidence="3 22">Glycan metabolism; plant cellulose biosynthesis.</text>
</comment>
<evidence type="ECO:0000259" key="24">
    <source>
        <dbReference type="Pfam" id="PF14569"/>
    </source>
</evidence>
<dbReference type="InterPro" id="IPR027934">
    <property type="entry name" value="CES_Znf_RING"/>
</dbReference>
<dbReference type="GO" id="GO:0009834">
    <property type="term" value="P:plant-type secondary cell wall biogenesis"/>
    <property type="evidence" value="ECO:0007669"/>
    <property type="project" value="UniProtKB-ARBA"/>
</dbReference>
<dbReference type="PANTHER" id="PTHR13301">
    <property type="entry name" value="X-BOX TRANSCRIPTION FACTOR-RELATED"/>
    <property type="match status" value="1"/>
</dbReference>
<dbReference type="GO" id="GO:0071555">
    <property type="term" value="P:cell wall organization"/>
    <property type="evidence" value="ECO:0007669"/>
    <property type="project" value="UniProtKB-KW"/>
</dbReference>
<dbReference type="FunFam" id="3.90.550.10:FF:000009">
    <property type="entry name" value="Cellulose synthase"/>
    <property type="match status" value="1"/>
</dbReference>
<dbReference type="InterPro" id="IPR029044">
    <property type="entry name" value="Nucleotide-diphossugar_trans"/>
</dbReference>
<evidence type="ECO:0000256" key="9">
    <source>
        <dbReference type="ARBA" id="ARBA00022723"/>
    </source>
</evidence>
<keyword evidence="5 22" id="KW-1003">Cell membrane</keyword>
<feature type="transmembrane region" description="Helical" evidence="22">
    <location>
        <begin position="987"/>
        <end position="1009"/>
    </location>
</feature>
<sequence length="1061" mass="119331">MAANTGMVAGSRDGVVTIRRDGDGPAAKQLKNMNEQICQICGDTVGLSATGDVFVACNECAFPVCRPCYEYERKEGNQCCPQCKTRYKRHKGSPRVPGDDDEDGVDDLDNEFNYAQGNVKGPQWQLQGQGEYVDLSSSSRHEPHHRIPRLTSGHSGQQISGDIPDASPDRHSIRSPTPSYVDPSVPVPVRIVDPSKDLHSYGVGSVDWKERVESWRVKQEKNMIQVNRYPAEGRGDIEGTGSNGEDLQLADDARLPLSRIVPISPNQLNLYRVVIVLRLIILCFFFQYRITHPVRDAYGLWLVSVICEVWFALSWLLDQFPKWYDREGEPSQLAPIDVFVSTVDPLKEPPLITANTVLSILSVDYPVDKVSCYVSDDGSAMLTFEALSETAEFARKWVPFCKKHNIEPRAPEFYFAQKIDYLKDKIQPSFVKERRAMKREYEEFKVRINALVAKAQKVPEEGWTMADGTPWPGNNPRDHPGMIQVFLGHSGGLDTEGNELPRLVYVSREKRPGFQHHKKAGAMNALIRVSAVLTNGAYLLNVDCDHYFNSSKALREAMCFMMDPALGRKTCYVQFPQRFDGIDLHDRYANRNIVFFDINMKGLDGIQGPVYVGTGCCFNRQALYGYDPELTEADLEPNIIFKSCCGGRKKKDKSYIDTKNRAMKRTESSAPIFNMEDIEEGFEGYEDERSLLMSQKSLEKRFGQSPIFIASTFMTQGGIPPSTNPASLLKEAIHVISCGYEDKTEWGKEIGWIYGSVTEDILTGFKMHARGWISIYCMPLRPCFKGSAPINLSDRLNQVLRWALGSVEILLSRHCPIWYGYNGRLKLLERLAYINTIVYPITSLPLIAYCVLPAICLLTNKFIIPEISNYAGMFFILLFASIFATGILELRWSGVGIEDWWRNEQFWVIGGTSAHLFAVFQGLLKVLAGIDTNFTVTSKANDEDGDFAELYVFKWTSLLIPPTTVLVINLVGIVAGVSYAINSGYQSWGPLFGKLFFSIWVILHLYPFLKGLMGKQNRTPTIVIVWSILLASIFSLLWVKIDPFISPTQRAVSQGQCGVNC</sequence>
<feature type="binding site" evidence="21">
    <location>
        <position position="519"/>
    </location>
    <ligand>
        <name>Mn(2+)</name>
        <dbReference type="ChEBI" id="CHEBI:29035"/>
    </ligand>
</feature>
<keyword evidence="8 22" id="KW-0812">Transmembrane</keyword>
<dbReference type="SUPFAM" id="SSF57850">
    <property type="entry name" value="RING/U-box"/>
    <property type="match status" value="1"/>
</dbReference>
<feature type="active site" evidence="19">
    <location>
        <position position="377"/>
    </location>
</feature>
<feature type="binding site" evidence="20">
    <location>
        <position position="348"/>
    </location>
    <ligand>
        <name>UDP-alpha-D-glucose</name>
        <dbReference type="ChEBI" id="CHEBI:58885"/>
    </ligand>
</feature>
<dbReference type="Pfam" id="PF14569">
    <property type="entry name" value="zf-UDP"/>
    <property type="match status" value="1"/>
</dbReference>
<feature type="transmembrane region" description="Helical" evidence="22">
    <location>
        <begin position="268"/>
        <end position="286"/>
    </location>
</feature>
<dbReference type="Gramene" id="TVU21591">
    <property type="protein sequence ID" value="TVU21591"/>
    <property type="gene ID" value="EJB05_31239"/>
</dbReference>
<feature type="binding site" evidence="21">
    <location>
        <position position="543"/>
    </location>
    <ligand>
        <name>Mn(2+)</name>
        <dbReference type="ChEBI" id="CHEBI:29035"/>
    </ligand>
</feature>
<name>A0A5J9UEC4_9POAL</name>
<feature type="compositionally biased region" description="Low complexity" evidence="23">
    <location>
        <begin position="175"/>
        <end position="186"/>
    </location>
</feature>
<dbReference type="Gene3D" id="3.90.550.10">
    <property type="entry name" value="Spore Coat Polysaccharide Biosynthesis Protein SpsA, Chain A"/>
    <property type="match status" value="1"/>
</dbReference>
<keyword evidence="10 22" id="KW-0863">Zinc-finger</keyword>
<gene>
    <name evidence="25" type="ORF">EJB05_31239</name>
</gene>
<feature type="binding site" evidence="20">
    <location>
        <position position="377"/>
    </location>
    <ligand>
        <name>UDP-alpha-D-glucose</name>
        <dbReference type="ChEBI" id="CHEBI:58885"/>
    </ligand>
</feature>
<comment type="cofactor">
    <cofactor evidence="22">
        <name>Zn(2+)</name>
        <dbReference type="ChEBI" id="CHEBI:29105"/>
    </cofactor>
    <text evidence="22">Binds 2 Zn(2+) ions per subunit.</text>
</comment>
<feature type="transmembrane region" description="Helical" evidence="22">
    <location>
        <begin position="298"/>
        <end position="317"/>
    </location>
</feature>
<evidence type="ECO:0000256" key="21">
    <source>
        <dbReference type="PIRSR" id="PIRSR605150-3"/>
    </source>
</evidence>
<organism evidence="25 26">
    <name type="scientific">Eragrostis curvula</name>
    <name type="common">weeping love grass</name>
    <dbReference type="NCBI Taxonomy" id="38414"/>
    <lineage>
        <taxon>Eukaryota</taxon>
        <taxon>Viridiplantae</taxon>
        <taxon>Streptophyta</taxon>
        <taxon>Embryophyta</taxon>
        <taxon>Tracheophyta</taxon>
        <taxon>Spermatophyta</taxon>
        <taxon>Magnoliopsida</taxon>
        <taxon>Liliopsida</taxon>
        <taxon>Poales</taxon>
        <taxon>Poaceae</taxon>
        <taxon>PACMAD clade</taxon>
        <taxon>Chloridoideae</taxon>
        <taxon>Eragrostideae</taxon>
        <taxon>Eragrostidinae</taxon>
        <taxon>Eragrostis</taxon>
    </lineage>
</organism>
<evidence type="ECO:0000313" key="26">
    <source>
        <dbReference type="Proteomes" id="UP000324897"/>
    </source>
</evidence>
<keyword evidence="9 22" id="KW-0479">Metal-binding</keyword>
<feature type="transmembrane region" description="Helical" evidence="22">
    <location>
        <begin position="905"/>
        <end position="924"/>
    </location>
</feature>
<evidence type="ECO:0000256" key="14">
    <source>
        <dbReference type="ARBA" id="ARBA00023054"/>
    </source>
</evidence>
<evidence type="ECO:0000256" key="22">
    <source>
        <dbReference type="RuleBase" id="RU361116"/>
    </source>
</evidence>
<evidence type="ECO:0000256" key="17">
    <source>
        <dbReference type="ARBA" id="ARBA00023316"/>
    </source>
</evidence>
<evidence type="ECO:0000256" key="20">
    <source>
        <dbReference type="PIRSR" id="PIRSR605150-2"/>
    </source>
</evidence>
<dbReference type="GO" id="GO:0016760">
    <property type="term" value="F:cellulose synthase (UDP-forming) activity"/>
    <property type="evidence" value="ECO:0007669"/>
    <property type="project" value="UniProtKB-EC"/>
</dbReference>
<keyword evidence="11 22" id="KW-0862">Zinc</keyword>
<evidence type="ECO:0000256" key="13">
    <source>
        <dbReference type="ARBA" id="ARBA00022989"/>
    </source>
</evidence>
<feature type="binding site" evidence="20">
    <location>
        <position position="518"/>
    </location>
    <ligand>
        <name>UDP-alpha-D-glucose</name>
        <dbReference type="ChEBI" id="CHEBI:58885"/>
    </ligand>
</feature>
<evidence type="ECO:0000256" key="18">
    <source>
        <dbReference type="ARBA" id="ARBA00048682"/>
    </source>
</evidence>
<dbReference type="SUPFAM" id="SSF53448">
    <property type="entry name" value="Nucleotide-diphospho-sugar transferases"/>
    <property type="match status" value="1"/>
</dbReference>
<dbReference type="EMBL" id="RWGY01000026">
    <property type="protein sequence ID" value="TVU21591.1"/>
    <property type="molecule type" value="Genomic_DNA"/>
</dbReference>
<evidence type="ECO:0000256" key="4">
    <source>
        <dbReference type="ARBA" id="ARBA00007548"/>
    </source>
</evidence>
<accession>A0A5J9UEC4</accession>
<feature type="domain" description="Cellulose synthase RING-type zinc finger" evidence="24">
    <location>
        <begin position="28"/>
        <end position="104"/>
    </location>
</feature>
<evidence type="ECO:0000256" key="10">
    <source>
        <dbReference type="ARBA" id="ARBA00022771"/>
    </source>
</evidence>
<comment type="similarity">
    <text evidence="4 22">Belongs to the glycosyltransferase 2 family. Plant cellulose synthase subfamily.</text>
</comment>
<evidence type="ECO:0000256" key="5">
    <source>
        <dbReference type="ARBA" id="ARBA00022475"/>
    </source>
</evidence>
<dbReference type="Pfam" id="PF03552">
    <property type="entry name" value="Cellulose_synt"/>
    <property type="match status" value="1"/>
</dbReference>
<proteinExistence type="inferred from homology"/>
<dbReference type="InterPro" id="IPR005150">
    <property type="entry name" value="Cellulose_synth"/>
</dbReference>
<evidence type="ECO:0000256" key="3">
    <source>
        <dbReference type="ARBA" id="ARBA00004768"/>
    </source>
</evidence>
<evidence type="ECO:0000256" key="1">
    <source>
        <dbReference type="ARBA" id="ARBA00001936"/>
    </source>
</evidence>
<dbReference type="AlphaFoldDB" id="A0A5J9UEC4"/>
<comment type="cofactor">
    <cofactor evidence="1">
        <name>Mn(2+)</name>
        <dbReference type="ChEBI" id="CHEBI:29035"/>
    </cofactor>
</comment>
<keyword evidence="14" id="KW-0175">Coiled coil</keyword>
<evidence type="ECO:0000256" key="11">
    <source>
        <dbReference type="ARBA" id="ARBA00022833"/>
    </source>
</evidence>
<feature type="region of interest" description="Disordered" evidence="23">
    <location>
        <begin position="136"/>
        <end position="186"/>
    </location>
</feature>
<keyword evidence="16" id="KW-0464">Manganese</keyword>
<dbReference type="EC" id="2.4.1.12" evidence="22"/>